<dbReference type="Proteomes" id="UP001595833">
    <property type="component" value="Unassembled WGS sequence"/>
</dbReference>
<organism evidence="1 2">
    <name type="scientific">Saccharothrix xinjiangensis</name>
    <dbReference type="NCBI Taxonomy" id="204798"/>
    <lineage>
        <taxon>Bacteria</taxon>
        <taxon>Bacillati</taxon>
        <taxon>Actinomycetota</taxon>
        <taxon>Actinomycetes</taxon>
        <taxon>Pseudonocardiales</taxon>
        <taxon>Pseudonocardiaceae</taxon>
        <taxon>Saccharothrix</taxon>
    </lineage>
</organism>
<reference evidence="2" key="1">
    <citation type="journal article" date="2019" name="Int. J. Syst. Evol. Microbiol.">
        <title>The Global Catalogue of Microorganisms (GCM) 10K type strain sequencing project: providing services to taxonomists for standard genome sequencing and annotation.</title>
        <authorList>
            <consortium name="The Broad Institute Genomics Platform"/>
            <consortium name="The Broad Institute Genome Sequencing Center for Infectious Disease"/>
            <person name="Wu L."/>
            <person name="Ma J."/>
        </authorList>
    </citation>
    <scope>NUCLEOTIDE SEQUENCE [LARGE SCALE GENOMIC DNA]</scope>
    <source>
        <strain evidence="2">KCTC 12848</strain>
    </source>
</reference>
<dbReference type="RefSeq" id="WP_344038117.1">
    <property type="nucleotide sequence ID" value="NZ_BAAAKE010000010.1"/>
</dbReference>
<evidence type="ECO:0000313" key="1">
    <source>
        <dbReference type="EMBL" id="MFC5055539.1"/>
    </source>
</evidence>
<gene>
    <name evidence="1" type="ORF">ACFPFM_17455</name>
</gene>
<sequence length="114" mass="11992">MEKPPVPEPNANYPAHQHEDMKRQVEENFNPGLAGEIAGERESIGSTFTQLAVDFQVIVSGSESGWTGSAGEGVRAALGKVGAFSDMTGDRFTATGAALHDQTTAASEAKSRMP</sequence>
<comment type="caution">
    <text evidence="1">The sequence shown here is derived from an EMBL/GenBank/DDBJ whole genome shotgun (WGS) entry which is preliminary data.</text>
</comment>
<evidence type="ECO:0008006" key="3">
    <source>
        <dbReference type="Google" id="ProtNLM"/>
    </source>
</evidence>
<accession>A0ABV9Y1F4</accession>
<dbReference type="InterPro" id="IPR038332">
    <property type="entry name" value="PPE_sf"/>
</dbReference>
<proteinExistence type="predicted"/>
<name>A0ABV9Y1F4_9PSEU</name>
<dbReference type="Gene3D" id="1.20.1260.20">
    <property type="entry name" value="PPE superfamily"/>
    <property type="match status" value="1"/>
</dbReference>
<protein>
    <recommendedName>
        <fullName evidence="3">WXG100 family type VII secretion target</fullName>
    </recommendedName>
</protein>
<evidence type="ECO:0000313" key="2">
    <source>
        <dbReference type="Proteomes" id="UP001595833"/>
    </source>
</evidence>
<keyword evidence="2" id="KW-1185">Reference proteome</keyword>
<dbReference type="EMBL" id="JBHSJB010000014">
    <property type="protein sequence ID" value="MFC5055539.1"/>
    <property type="molecule type" value="Genomic_DNA"/>
</dbReference>